<evidence type="ECO:0000313" key="2">
    <source>
        <dbReference type="EMBL" id="XAU15953.1"/>
    </source>
</evidence>
<reference evidence="2 3" key="1">
    <citation type="submission" date="2024-03" db="EMBL/GenBank/DDBJ databases">
        <title>Sulfurimonas sp. HSL3-1.</title>
        <authorList>
            <person name="Wang S."/>
        </authorList>
    </citation>
    <scope>NUCLEOTIDE SEQUENCE [LARGE SCALE GENOMIC DNA]</scope>
    <source>
        <strain evidence="2 3">HSL3-1</strain>
    </source>
</reference>
<evidence type="ECO:0000256" key="1">
    <source>
        <dbReference type="SAM" id="Phobius"/>
    </source>
</evidence>
<keyword evidence="1" id="KW-0812">Transmembrane</keyword>
<protein>
    <recommendedName>
        <fullName evidence="4">DUF4282 domain-containing protein</fullName>
    </recommendedName>
</protein>
<feature type="transmembrane region" description="Helical" evidence="1">
    <location>
        <begin position="35"/>
        <end position="58"/>
    </location>
</feature>
<proteinExistence type="predicted"/>
<dbReference type="Proteomes" id="UP001447842">
    <property type="component" value="Chromosome"/>
</dbReference>
<gene>
    <name evidence="2" type="ORF">WCY31_04425</name>
</gene>
<feature type="transmembrane region" description="Helical" evidence="1">
    <location>
        <begin position="9"/>
        <end position="29"/>
    </location>
</feature>
<dbReference type="RefSeq" id="WP_345973326.1">
    <property type="nucleotide sequence ID" value="NZ_CP147920.1"/>
</dbReference>
<keyword evidence="3" id="KW-1185">Reference proteome</keyword>
<keyword evidence="1" id="KW-1133">Transmembrane helix</keyword>
<keyword evidence="1" id="KW-0472">Membrane</keyword>
<sequence length="89" mass="10343">MKRSTFDTLLSFLLGFAWALLLLGSWLLFHITAIFGFSIALLTTIVFIFLMFCVILMLEGLNLYKERVENQREQTRLLQRIAELLESEA</sequence>
<evidence type="ECO:0008006" key="4">
    <source>
        <dbReference type="Google" id="ProtNLM"/>
    </source>
</evidence>
<accession>A0ABZ3HDR4</accession>
<evidence type="ECO:0000313" key="3">
    <source>
        <dbReference type="Proteomes" id="UP001447842"/>
    </source>
</evidence>
<name>A0ABZ3HDR4_9BACT</name>
<organism evidence="2 3">
    <name type="scientific">Sulfurimonas diazotrophicus</name>
    <dbReference type="NCBI Taxonomy" id="3131939"/>
    <lineage>
        <taxon>Bacteria</taxon>
        <taxon>Pseudomonadati</taxon>
        <taxon>Campylobacterota</taxon>
        <taxon>Epsilonproteobacteria</taxon>
        <taxon>Campylobacterales</taxon>
        <taxon>Sulfurimonadaceae</taxon>
        <taxon>Sulfurimonas</taxon>
    </lineage>
</organism>
<dbReference type="EMBL" id="CP147920">
    <property type="protein sequence ID" value="XAU15953.1"/>
    <property type="molecule type" value="Genomic_DNA"/>
</dbReference>